<dbReference type="AlphaFoldDB" id="A0A2U9IL58"/>
<proteinExistence type="predicted"/>
<keyword evidence="2" id="KW-1185">Reference proteome</keyword>
<dbReference type="KEGG" id="asul:DFR86_03750"/>
<reference evidence="1 2" key="1">
    <citation type="submission" date="2018-05" db="EMBL/GenBank/DDBJ databases">
        <title>Complete Genome Sequences of Extremely Thermoacidophilic, Metal-Mobilizing Type-Strain Members of the Archaeal Family Sulfolobaceae: Acidianus brierleyi DSM-1651T, Acidianus sulfidivorans DSM-18786T, Metallosphaera hakonensis DSM-7519T, and Metallosphaera prunae DSM-10039T.</title>
        <authorList>
            <person name="Counts J.A."/>
            <person name="Kelly R.M."/>
        </authorList>
    </citation>
    <scope>NUCLEOTIDE SEQUENCE [LARGE SCALE GENOMIC DNA]</scope>
    <source>
        <strain evidence="1 2">JP7</strain>
    </source>
</reference>
<organism evidence="1 2">
    <name type="scientific">Acidianus sulfidivorans JP7</name>
    <dbReference type="NCBI Taxonomy" id="619593"/>
    <lineage>
        <taxon>Archaea</taxon>
        <taxon>Thermoproteota</taxon>
        <taxon>Thermoprotei</taxon>
        <taxon>Sulfolobales</taxon>
        <taxon>Sulfolobaceae</taxon>
        <taxon>Acidianus</taxon>
    </lineage>
</organism>
<dbReference type="Proteomes" id="UP000248410">
    <property type="component" value="Chromosome"/>
</dbReference>
<evidence type="ECO:0000313" key="2">
    <source>
        <dbReference type="Proteomes" id="UP000248410"/>
    </source>
</evidence>
<name>A0A2U9IL58_9CREN</name>
<dbReference type="EMBL" id="CP029288">
    <property type="protein sequence ID" value="AWR96756.1"/>
    <property type="molecule type" value="Genomic_DNA"/>
</dbReference>
<dbReference type="InterPro" id="IPR051354">
    <property type="entry name" value="Transposase_27_IS1"/>
</dbReference>
<protein>
    <recommendedName>
        <fullName evidence="3">IS1 family transposase</fullName>
    </recommendedName>
</protein>
<dbReference type="RefSeq" id="WP_110379646.1">
    <property type="nucleotide sequence ID" value="NZ_CP029288.2"/>
</dbReference>
<dbReference type="PANTHER" id="PTHR33293">
    <property type="entry name" value="INSERTION ELEMENT IS1 1 PROTEIN INSB-RELATED"/>
    <property type="match status" value="1"/>
</dbReference>
<dbReference type="GeneID" id="36837053"/>
<dbReference type="SUPFAM" id="SSF46689">
    <property type="entry name" value="Homeodomain-like"/>
    <property type="match status" value="1"/>
</dbReference>
<dbReference type="OrthoDB" id="86086at2157"/>
<accession>A0A2U9IL58</accession>
<sequence>MRRIIRNITCPNCGSNYVVKVGKIKGKQAYLCKDCHRKFVESAKHWYPKWIKDEAVQMYLKGINPHYISEVLEVPYHTTLMWIKRYIELQEKINQLNNERNSKTN</sequence>
<dbReference type="InterPro" id="IPR009057">
    <property type="entry name" value="Homeodomain-like_sf"/>
</dbReference>
<gene>
    <name evidence="1" type="ORF">DFR86_03750</name>
</gene>
<evidence type="ECO:0000313" key="1">
    <source>
        <dbReference type="EMBL" id="AWR96756.1"/>
    </source>
</evidence>
<dbReference type="PANTHER" id="PTHR33293:SF1">
    <property type="entry name" value="INSERTION ELEMENT IS1 1 PROTEIN INSB-RELATED"/>
    <property type="match status" value="1"/>
</dbReference>
<evidence type="ECO:0008006" key="3">
    <source>
        <dbReference type="Google" id="ProtNLM"/>
    </source>
</evidence>